<reference evidence="1" key="1">
    <citation type="submission" date="2021-01" db="UniProtKB">
        <authorList>
            <consortium name="EnsemblMetazoa"/>
        </authorList>
    </citation>
    <scope>IDENTIFICATION</scope>
</reference>
<keyword evidence="2" id="KW-1185">Reference proteome</keyword>
<name>A0A7M5X5F0_9CNID</name>
<sequence>MISEVNIEFLTGIFTIDVLECDIQTVLHLKQEIFRQKRIALHLQILFHDKTALNDDNQKLTSINPWLTESSITISLIAKQPKLVTLRLKVIFLKSHPIDVEVLETDTVETLKKIVHERTRYPIKILTVDCIGGKDIPDNYPIWACNFPSNFQHKEVRIDRKILILVKDGDIVRRQDYCLGDYNIETLNDIRLLLQRYYGHRGVVRMLPKDGYSLVTNTKEIRDEEFLFEVIEKNARNQNRPLCVLF</sequence>
<dbReference type="Proteomes" id="UP000594262">
    <property type="component" value="Unplaced"/>
</dbReference>
<accession>A0A7M5X5F0</accession>
<dbReference type="SUPFAM" id="SSF54236">
    <property type="entry name" value="Ubiquitin-like"/>
    <property type="match status" value="2"/>
</dbReference>
<dbReference type="EnsemblMetazoa" id="CLYHEMT017697.1">
    <property type="protein sequence ID" value="CLYHEMP017697.1"/>
    <property type="gene ID" value="CLYHEMG017697"/>
</dbReference>
<dbReference type="InterPro" id="IPR029071">
    <property type="entry name" value="Ubiquitin-like_domsf"/>
</dbReference>
<protein>
    <recommendedName>
        <fullName evidence="3">Ubiquitin-like domain-containing protein</fullName>
    </recommendedName>
</protein>
<evidence type="ECO:0008006" key="3">
    <source>
        <dbReference type="Google" id="ProtNLM"/>
    </source>
</evidence>
<proteinExistence type="predicted"/>
<organism evidence="1 2">
    <name type="scientific">Clytia hemisphaerica</name>
    <dbReference type="NCBI Taxonomy" id="252671"/>
    <lineage>
        <taxon>Eukaryota</taxon>
        <taxon>Metazoa</taxon>
        <taxon>Cnidaria</taxon>
        <taxon>Hydrozoa</taxon>
        <taxon>Hydroidolina</taxon>
        <taxon>Leptothecata</taxon>
        <taxon>Obeliida</taxon>
        <taxon>Clytiidae</taxon>
        <taxon>Clytia</taxon>
    </lineage>
</organism>
<evidence type="ECO:0000313" key="2">
    <source>
        <dbReference type="Proteomes" id="UP000594262"/>
    </source>
</evidence>
<dbReference type="AlphaFoldDB" id="A0A7M5X5F0"/>
<evidence type="ECO:0000313" key="1">
    <source>
        <dbReference type="EnsemblMetazoa" id="CLYHEMP017697.1"/>
    </source>
</evidence>